<dbReference type="AlphaFoldDB" id="A0A7M5WYC0"/>
<dbReference type="Proteomes" id="UP000594262">
    <property type="component" value="Unplaced"/>
</dbReference>
<accession>A0A7M5WYC0</accession>
<organism evidence="1 2">
    <name type="scientific">Clytia hemisphaerica</name>
    <dbReference type="NCBI Taxonomy" id="252671"/>
    <lineage>
        <taxon>Eukaryota</taxon>
        <taxon>Metazoa</taxon>
        <taxon>Cnidaria</taxon>
        <taxon>Hydrozoa</taxon>
        <taxon>Hydroidolina</taxon>
        <taxon>Leptothecata</taxon>
        <taxon>Obeliida</taxon>
        <taxon>Clytiidae</taxon>
        <taxon>Clytia</taxon>
    </lineage>
</organism>
<sequence>MEFDEASFNQHHNHFCNGSKKRKVGDLTSHYINNNNNNNNNNAETLPIRRDFLFLTSDMNLHHLDHLPDLPYSTKKQNSNVVYLPLKNNILINMKAYTEIMFRSDQFFLGDEAGRYEKTVQATAIDFLMHCPNERRLYVARSIVTTDKRVGEEIAKKIMNG</sequence>
<evidence type="ECO:0000313" key="1">
    <source>
        <dbReference type="EnsemblMetazoa" id="CLYHEMP015040.1"/>
    </source>
</evidence>
<reference evidence="1" key="1">
    <citation type="submission" date="2021-01" db="UniProtKB">
        <authorList>
            <consortium name="EnsemblMetazoa"/>
        </authorList>
    </citation>
    <scope>IDENTIFICATION</scope>
</reference>
<dbReference type="EnsemblMetazoa" id="CLYHEMT015040.1">
    <property type="protein sequence ID" value="CLYHEMP015040.1"/>
    <property type="gene ID" value="CLYHEMG015040"/>
</dbReference>
<dbReference type="OrthoDB" id="691673at2759"/>
<protein>
    <submittedName>
        <fullName evidence="1">Uncharacterized protein</fullName>
    </submittedName>
</protein>
<name>A0A7M5WYC0_9CNID</name>
<proteinExistence type="predicted"/>
<keyword evidence="2" id="KW-1185">Reference proteome</keyword>
<evidence type="ECO:0000313" key="2">
    <source>
        <dbReference type="Proteomes" id="UP000594262"/>
    </source>
</evidence>